<reference evidence="3" key="1">
    <citation type="submission" date="2014-11" db="EMBL/GenBank/DDBJ databases">
        <title>Genome sequencing of Roseivirga sp. D-25.</title>
        <authorList>
            <person name="Selvaratnam C."/>
            <person name="Thevarajoo S."/>
            <person name="Goh K.M."/>
            <person name="Eee R."/>
            <person name="Chan K.-G."/>
            <person name="Chong C.S."/>
        </authorList>
    </citation>
    <scope>NUCLEOTIDE SEQUENCE [LARGE SCALE GENOMIC DNA]</scope>
    <source>
        <strain evidence="3">D-25</strain>
    </source>
</reference>
<dbReference type="AlphaFoldDB" id="A0A0L8APL6"/>
<dbReference type="PATRIC" id="fig|1566026.4.peg.2531"/>
<keyword evidence="1" id="KW-0732">Signal</keyword>
<dbReference type="SUPFAM" id="SSF63825">
    <property type="entry name" value="YWTD domain"/>
    <property type="match status" value="1"/>
</dbReference>
<feature type="signal peptide" evidence="1">
    <location>
        <begin position="1"/>
        <end position="23"/>
    </location>
</feature>
<sequence>MKLRSQAFSIFSFLLLVLLTVSCGTSKEVTDDNVKSYITQVVDSVMVDRLSTLQLLDYNVDTKEFLVGDQQTNEVLIVNENGDLVLQFNPHVESPAYVGDYDFGWSFYGNDGLVCHSHYYLYQFDKKGNKLAKIPYPVEARSIWWLDRDPTMVDSYTINGSTEVLAFITEPAGPPYNSQAFQDSTVMLYRMNFETGEATPVMEKQPESVYRTLGKFVDRGFPYVTKMKNDRFAQVYSIDSMLYIFDVANNSLVNAIPLPKAFQPEYETIEFGEKGEPDIFRINSYVVSTGDNIMVSVMGKVPESIIREIYKKVDMLSESQDYKDAVKKYITNNHLLFDENRFLGEMKWTAGNVGYQKISSPDGYFWVQRRYDDERDYQTFLKVKIVEDSNSEKP</sequence>
<dbReference type="EMBL" id="JSVA01000004">
    <property type="protein sequence ID" value="KOF04117.1"/>
    <property type="molecule type" value="Genomic_DNA"/>
</dbReference>
<proteinExistence type="predicted"/>
<evidence type="ECO:0000313" key="2">
    <source>
        <dbReference type="EMBL" id="KOF04117.1"/>
    </source>
</evidence>
<accession>A0A0L8APL6</accession>
<evidence type="ECO:0008006" key="4">
    <source>
        <dbReference type="Google" id="ProtNLM"/>
    </source>
</evidence>
<name>A0A0L8APL6_9BACT</name>
<dbReference type="Proteomes" id="UP000036908">
    <property type="component" value="Unassembled WGS sequence"/>
</dbReference>
<dbReference type="PROSITE" id="PS51257">
    <property type="entry name" value="PROKAR_LIPOPROTEIN"/>
    <property type="match status" value="1"/>
</dbReference>
<evidence type="ECO:0000256" key="1">
    <source>
        <dbReference type="SAM" id="SignalP"/>
    </source>
</evidence>
<protein>
    <recommendedName>
        <fullName evidence="4">Lipoprotein</fullName>
    </recommendedName>
</protein>
<evidence type="ECO:0000313" key="3">
    <source>
        <dbReference type="Proteomes" id="UP000036908"/>
    </source>
</evidence>
<keyword evidence="3" id="KW-1185">Reference proteome</keyword>
<feature type="chain" id="PRO_5005580300" description="Lipoprotein" evidence="1">
    <location>
        <begin position="24"/>
        <end position="394"/>
    </location>
</feature>
<organism evidence="2 3">
    <name type="scientific">Roseivirga seohaensis subsp. aquiponti</name>
    <dbReference type="NCBI Taxonomy" id="1566026"/>
    <lineage>
        <taxon>Bacteria</taxon>
        <taxon>Pseudomonadati</taxon>
        <taxon>Bacteroidota</taxon>
        <taxon>Cytophagia</taxon>
        <taxon>Cytophagales</taxon>
        <taxon>Roseivirgaceae</taxon>
        <taxon>Roseivirga</taxon>
    </lineage>
</organism>
<dbReference type="OrthoDB" id="978727at2"/>
<dbReference type="RefSeq" id="WP_053222353.1">
    <property type="nucleotide sequence ID" value="NZ_JSVA01000004.1"/>
</dbReference>
<gene>
    <name evidence="2" type="ORF">OB69_03800</name>
</gene>
<comment type="caution">
    <text evidence="2">The sequence shown here is derived from an EMBL/GenBank/DDBJ whole genome shotgun (WGS) entry which is preliminary data.</text>
</comment>